<dbReference type="InterPro" id="IPR000623">
    <property type="entry name" value="Shikimate_kinase/TSH1"/>
</dbReference>
<keyword evidence="10" id="KW-0057">Aromatic amino acid biosynthesis</keyword>
<dbReference type="CDD" id="cd00464">
    <property type="entry name" value="SK"/>
    <property type="match status" value="1"/>
</dbReference>
<evidence type="ECO:0000256" key="9">
    <source>
        <dbReference type="ARBA" id="ARBA00022840"/>
    </source>
</evidence>
<dbReference type="PROSITE" id="PS01128">
    <property type="entry name" value="SHIKIMATE_KINASE"/>
    <property type="match status" value="1"/>
</dbReference>
<proteinExistence type="inferred from homology"/>
<dbReference type="PANTHER" id="PTHR21087:SF16">
    <property type="entry name" value="SHIKIMATE KINASE 1, CHLOROPLASTIC"/>
    <property type="match status" value="1"/>
</dbReference>
<evidence type="ECO:0000256" key="10">
    <source>
        <dbReference type="ARBA" id="ARBA00023141"/>
    </source>
</evidence>
<dbReference type="InterPro" id="IPR027417">
    <property type="entry name" value="P-loop_NTPase"/>
</dbReference>
<evidence type="ECO:0000313" key="13">
    <source>
        <dbReference type="Proteomes" id="UP001642487"/>
    </source>
</evidence>
<comment type="function">
    <text evidence="1">Catalyzes the specific phosphorylation of the 3-hydroxyl group of shikimic acid using ATP as a cosubstrate.</text>
</comment>
<evidence type="ECO:0000256" key="1">
    <source>
        <dbReference type="ARBA" id="ARBA00002641"/>
    </source>
</evidence>
<evidence type="ECO:0000256" key="11">
    <source>
        <dbReference type="ARBA" id="ARBA00048567"/>
    </source>
</evidence>
<evidence type="ECO:0000256" key="8">
    <source>
        <dbReference type="ARBA" id="ARBA00022777"/>
    </source>
</evidence>
<name>A0ABP0Y9Q9_9ROSI</name>
<comment type="similarity">
    <text evidence="3">Belongs to the shikimate kinase family.</text>
</comment>
<dbReference type="SUPFAM" id="SSF52540">
    <property type="entry name" value="P-loop containing nucleoside triphosphate hydrolases"/>
    <property type="match status" value="1"/>
</dbReference>
<evidence type="ECO:0000256" key="3">
    <source>
        <dbReference type="ARBA" id="ARBA00006997"/>
    </source>
</evidence>
<protein>
    <recommendedName>
        <fullName evidence="4">shikimate kinase</fullName>
        <ecNumber evidence="4">2.7.1.71</ecNumber>
    </recommendedName>
</protein>
<dbReference type="HAMAP" id="MF_00109">
    <property type="entry name" value="Shikimate_kinase"/>
    <property type="match status" value="1"/>
</dbReference>
<keyword evidence="9" id="KW-0067">ATP-binding</keyword>
<keyword evidence="6" id="KW-0808">Transferase</keyword>
<organism evidence="12 13">
    <name type="scientific">Citrullus colocynthis</name>
    <name type="common">colocynth</name>
    <dbReference type="NCBI Taxonomy" id="252529"/>
    <lineage>
        <taxon>Eukaryota</taxon>
        <taxon>Viridiplantae</taxon>
        <taxon>Streptophyta</taxon>
        <taxon>Embryophyta</taxon>
        <taxon>Tracheophyta</taxon>
        <taxon>Spermatophyta</taxon>
        <taxon>Magnoliopsida</taxon>
        <taxon>eudicotyledons</taxon>
        <taxon>Gunneridae</taxon>
        <taxon>Pentapetalae</taxon>
        <taxon>rosids</taxon>
        <taxon>fabids</taxon>
        <taxon>Cucurbitales</taxon>
        <taxon>Cucurbitaceae</taxon>
        <taxon>Benincaseae</taxon>
        <taxon>Citrullus</taxon>
    </lineage>
</organism>
<sequence length="316" mass="35393">MPASMETTVTQQLQFSPWIHSKSIAAKPKGSLHFSRKLAEQHILQVPFSFDLRVSRHSSHRRTVALKISCSYKNSSVLESGNQCASVDESLAIQRKSREIESYLNGRCIYLVGMMGSGKTTVGKVLSNALGYSFSDSDSLVEQDIGISVAEIFKVYGEDFFRERETEALRKLSLMHQFVISTGGGAVTRTINWKYMHKGISVWLDVPLEALVKRISAVGTNSRPLLHHDSTDAYSKTLVRLSSLLEERGEAYANAEVKVSCEKIAAKLGTKDVSNVTPMAIAIEIMGTRTNRDLFEERRWLLFILMATKNDSFRYI</sequence>
<dbReference type="Gene3D" id="3.40.50.300">
    <property type="entry name" value="P-loop containing nucleotide triphosphate hydrolases"/>
    <property type="match status" value="1"/>
</dbReference>
<keyword evidence="8" id="KW-0418">Kinase</keyword>
<evidence type="ECO:0000256" key="6">
    <source>
        <dbReference type="ARBA" id="ARBA00022679"/>
    </source>
</evidence>
<dbReference type="InterPro" id="IPR023000">
    <property type="entry name" value="Shikimate_kinase_CS"/>
</dbReference>
<dbReference type="PANTHER" id="PTHR21087">
    <property type="entry name" value="SHIKIMATE KINASE"/>
    <property type="match status" value="1"/>
</dbReference>
<keyword evidence="5" id="KW-0028">Amino-acid biosynthesis</keyword>
<dbReference type="Proteomes" id="UP001642487">
    <property type="component" value="Chromosome 2"/>
</dbReference>
<accession>A0ABP0Y9Q9</accession>
<keyword evidence="7" id="KW-0547">Nucleotide-binding</keyword>
<evidence type="ECO:0000313" key="12">
    <source>
        <dbReference type="EMBL" id="CAK9316301.1"/>
    </source>
</evidence>
<dbReference type="PRINTS" id="PR01100">
    <property type="entry name" value="SHIKIMTKNASE"/>
</dbReference>
<comment type="catalytic activity">
    <reaction evidence="11">
        <text>shikimate + ATP = 3-phosphoshikimate + ADP + H(+)</text>
        <dbReference type="Rhea" id="RHEA:13121"/>
        <dbReference type="ChEBI" id="CHEBI:15378"/>
        <dbReference type="ChEBI" id="CHEBI:30616"/>
        <dbReference type="ChEBI" id="CHEBI:36208"/>
        <dbReference type="ChEBI" id="CHEBI:145989"/>
        <dbReference type="ChEBI" id="CHEBI:456216"/>
        <dbReference type="EC" id="2.7.1.71"/>
    </reaction>
</comment>
<evidence type="ECO:0000256" key="4">
    <source>
        <dbReference type="ARBA" id="ARBA00012154"/>
    </source>
</evidence>
<reference evidence="12 13" key="1">
    <citation type="submission" date="2024-03" db="EMBL/GenBank/DDBJ databases">
        <authorList>
            <person name="Gkanogiannis A."/>
            <person name="Becerra Lopez-Lavalle L."/>
        </authorList>
    </citation>
    <scope>NUCLEOTIDE SEQUENCE [LARGE SCALE GENOMIC DNA]</scope>
</reference>
<evidence type="ECO:0000256" key="7">
    <source>
        <dbReference type="ARBA" id="ARBA00022741"/>
    </source>
</evidence>
<dbReference type="Pfam" id="PF01202">
    <property type="entry name" value="SKI"/>
    <property type="match status" value="1"/>
</dbReference>
<dbReference type="EMBL" id="OZ021736">
    <property type="protein sequence ID" value="CAK9316301.1"/>
    <property type="molecule type" value="Genomic_DNA"/>
</dbReference>
<evidence type="ECO:0000256" key="2">
    <source>
        <dbReference type="ARBA" id="ARBA00004842"/>
    </source>
</evidence>
<dbReference type="InterPro" id="IPR031322">
    <property type="entry name" value="Shikimate/glucono_kinase"/>
</dbReference>
<dbReference type="EC" id="2.7.1.71" evidence="4"/>
<evidence type="ECO:0000256" key="5">
    <source>
        <dbReference type="ARBA" id="ARBA00022605"/>
    </source>
</evidence>
<comment type="pathway">
    <text evidence="2">Metabolic intermediate biosynthesis; chorismate biosynthesis; chorismate from D-erythrose 4-phosphate and phosphoenolpyruvate: step 5/7.</text>
</comment>
<keyword evidence="13" id="KW-1185">Reference proteome</keyword>
<gene>
    <name evidence="12" type="ORF">CITCOLO1_LOCUS8161</name>
</gene>